<feature type="chain" id="PRO_5036954693" evidence="1">
    <location>
        <begin position="30"/>
        <end position="298"/>
    </location>
</feature>
<sequence length="298" mass="32235">MNPIHCNRILSRSAATVLLAASAFGIAHAAEIATDPGDYQALPAGTSAGVLYIQHTEHDTLRSDGKTVPVDAKLRTDIGLARYIHFMEIGGFIADPQLIIPFGQVDLDVAGTSASASGVGDPLVGGTLWLVNRPEQKQWFGVSAFVSLPLGDYDNDRAVNIGQNRWKTILQAGYVTGLGDKFMLDLLAETAFYGDNDEAGASKATLSQAQSYGLQAHLRYLISPTSHVALSYYHDFGGETELNGVSQNDEMNNNRWLLTFATFVAPTIQLQLQAGQSIHVDNGFEEAPRVNLRLLKVF</sequence>
<proteinExistence type="predicted"/>
<evidence type="ECO:0000313" key="3">
    <source>
        <dbReference type="Proteomes" id="UP000694660"/>
    </source>
</evidence>
<name>A0A944HA23_DENI1</name>
<organism evidence="2 3">
    <name type="scientific">Denitromonas iodatirespirans</name>
    <dbReference type="NCBI Taxonomy" id="2795389"/>
    <lineage>
        <taxon>Bacteria</taxon>
        <taxon>Pseudomonadati</taxon>
        <taxon>Pseudomonadota</taxon>
        <taxon>Betaproteobacteria</taxon>
        <taxon>Rhodocyclales</taxon>
        <taxon>Zoogloeaceae</taxon>
        <taxon>Denitromonas</taxon>
    </lineage>
</organism>
<gene>
    <name evidence="2" type="ORF">I8J34_21860</name>
</gene>
<reference evidence="3" key="1">
    <citation type="journal article" date="2022" name="ISME J.">
        <title>Genetic and phylogenetic analysis of dissimilatory iodate-reducing bacteria identifies potential niches across the world's oceans.</title>
        <authorList>
            <person name="Reyes-Umana V."/>
            <person name="Henning Z."/>
            <person name="Lee K."/>
            <person name="Barnum T.P."/>
            <person name="Coates J.D."/>
        </authorList>
    </citation>
    <scope>NUCLEOTIDE SEQUENCE [LARGE SCALE GENOMIC DNA]</scope>
    <source>
        <strain evidence="3">IR12</strain>
    </source>
</reference>
<dbReference type="InterPro" id="IPR025737">
    <property type="entry name" value="FApF"/>
</dbReference>
<dbReference type="EMBL" id="JAEKFT010000039">
    <property type="protein sequence ID" value="MBT0963834.1"/>
    <property type="molecule type" value="Genomic_DNA"/>
</dbReference>
<keyword evidence="3" id="KW-1185">Reference proteome</keyword>
<comment type="caution">
    <text evidence="2">The sequence shown here is derived from an EMBL/GenBank/DDBJ whole genome shotgun (WGS) entry which is preliminary data.</text>
</comment>
<keyword evidence="1" id="KW-0732">Signal</keyword>
<dbReference type="Pfam" id="PF13557">
    <property type="entry name" value="Phenol_MetA_deg"/>
    <property type="match status" value="1"/>
</dbReference>
<protein>
    <submittedName>
        <fullName evidence="2">Transporter</fullName>
    </submittedName>
</protein>
<dbReference type="RefSeq" id="WP_214363761.1">
    <property type="nucleotide sequence ID" value="NZ_JAEKFT010000039.1"/>
</dbReference>
<accession>A0A944HA23</accession>
<evidence type="ECO:0000256" key="1">
    <source>
        <dbReference type="SAM" id="SignalP"/>
    </source>
</evidence>
<evidence type="ECO:0000313" key="2">
    <source>
        <dbReference type="EMBL" id="MBT0963834.1"/>
    </source>
</evidence>
<dbReference type="AlphaFoldDB" id="A0A944HA23"/>
<dbReference type="Proteomes" id="UP000694660">
    <property type="component" value="Unassembled WGS sequence"/>
</dbReference>
<feature type="signal peptide" evidence="1">
    <location>
        <begin position="1"/>
        <end position="29"/>
    </location>
</feature>